<dbReference type="EMBL" id="JBHRSL010000001">
    <property type="protein sequence ID" value="MFC3050429.1"/>
    <property type="molecule type" value="Genomic_DNA"/>
</dbReference>
<dbReference type="InterPro" id="IPR036259">
    <property type="entry name" value="MFS_trans_sf"/>
</dbReference>
<evidence type="ECO:0000256" key="7">
    <source>
        <dbReference type="SAM" id="Phobius"/>
    </source>
</evidence>
<evidence type="ECO:0000313" key="9">
    <source>
        <dbReference type="Proteomes" id="UP001595444"/>
    </source>
</evidence>
<comment type="caution">
    <text evidence="8">The sequence shown here is derived from an EMBL/GenBank/DDBJ whole genome shotgun (WGS) entry which is preliminary data.</text>
</comment>
<keyword evidence="5 7" id="KW-1133">Transmembrane helix</keyword>
<dbReference type="Proteomes" id="UP001595444">
    <property type="component" value="Unassembled WGS sequence"/>
</dbReference>
<feature type="transmembrane region" description="Helical" evidence="7">
    <location>
        <begin position="57"/>
        <end position="74"/>
    </location>
</feature>
<organism evidence="8 9">
    <name type="scientific">Kordiimonas pumila</name>
    <dbReference type="NCBI Taxonomy" id="2161677"/>
    <lineage>
        <taxon>Bacteria</taxon>
        <taxon>Pseudomonadati</taxon>
        <taxon>Pseudomonadota</taxon>
        <taxon>Alphaproteobacteria</taxon>
        <taxon>Kordiimonadales</taxon>
        <taxon>Kordiimonadaceae</taxon>
        <taxon>Kordiimonas</taxon>
    </lineage>
</organism>
<evidence type="ECO:0000256" key="3">
    <source>
        <dbReference type="ARBA" id="ARBA00022475"/>
    </source>
</evidence>
<gene>
    <name evidence="8" type="ORF">ACFOKA_00775</name>
</gene>
<comment type="subcellular location">
    <subcellularLocation>
        <location evidence="1">Cell membrane</location>
        <topology evidence="1">Multi-pass membrane protein</topology>
    </subcellularLocation>
</comment>
<dbReference type="Pfam" id="PF07690">
    <property type="entry name" value="MFS_1"/>
    <property type="match status" value="1"/>
</dbReference>
<keyword evidence="9" id="KW-1185">Reference proteome</keyword>
<feature type="transmembrane region" description="Helical" evidence="7">
    <location>
        <begin position="239"/>
        <end position="258"/>
    </location>
</feature>
<accession>A0ABV7D0F2</accession>
<sequence>MSENPISILVSRRFLPLFITQFFGAFNDNLFRQAILILITFGMAETFSTSVGVMNNLAVGLFILPFFLFSALAGQLADKYEKTGQIFWIKVWEIGLMIAGAIGFYLSSLPVLIVVLTGLGLQSTFFGPIKYSILPDLLAKKDLLFANAMIEAGTFLAILLGTLVGGFVMATENGHSAIAAVTISIAVLGTLSGRMVPKTGQAAPDIKITANIFASTKAQMQKAWACNISRRSIIGISWIWMYGSLYISQMPVIIKSHLGGDESVVTLSMACFALGIAIGSFLCNRLLKGLISSRLASPTFIVMLCLGVLLYVLVPAEASNIGALSALAFIQLPLNDLIMALLLTTAICAGIVIVPLYAVLQDKTDRSERSRIIAATNICNSGFMAGGAIIAALLVSFGASTSFIFLLIAVGNIAMITITNRLSSDLKTASKQ</sequence>
<dbReference type="CDD" id="cd06173">
    <property type="entry name" value="MFS_MefA_like"/>
    <property type="match status" value="1"/>
</dbReference>
<keyword evidence="6 7" id="KW-0472">Membrane</keyword>
<keyword evidence="3" id="KW-1003">Cell membrane</keyword>
<dbReference type="PANTHER" id="PTHR43266:SF2">
    <property type="entry name" value="MAJOR FACILITATOR SUPERFAMILY (MFS) PROFILE DOMAIN-CONTAINING PROTEIN"/>
    <property type="match status" value="1"/>
</dbReference>
<evidence type="ECO:0000256" key="4">
    <source>
        <dbReference type="ARBA" id="ARBA00022692"/>
    </source>
</evidence>
<protein>
    <submittedName>
        <fullName evidence="8">MFS transporter</fullName>
    </submittedName>
</protein>
<keyword evidence="2" id="KW-0813">Transport</keyword>
<feature type="transmembrane region" description="Helical" evidence="7">
    <location>
        <begin position="337"/>
        <end position="360"/>
    </location>
</feature>
<dbReference type="SUPFAM" id="SSF103473">
    <property type="entry name" value="MFS general substrate transporter"/>
    <property type="match status" value="1"/>
</dbReference>
<feature type="transmembrane region" description="Helical" evidence="7">
    <location>
        <begin position="86"/>
        <end position="106"/>
    </location>
</feature>
<dbReference type="Gene3D" id="1.20.1250.20">
    <property type="entry name" value="MFS general substrate transporter like domains"/>
    <property type="match status" value="1"/>
</dbReference>
<feature type="transmembrane region" description="Helical" evidence="7">
    <location>
        <begin position="403"/>
        <end position="422"/>
    </location>
</feature>
<feature type="transmembrane region" description="Helical" evidence="7">
    <location>
        <begin position="372"/>
        <end position="397"/>
    </location>
</feature>
<dbReference type="RefSeq" id="WP_194214816.1">
    <property type="nucleotide sequence ID" value="NZ_CP061205.1"/>
</dbReference>
<evidence type="ECO:0000256" key="2">
    <source>
        <dbReference type="ARBA" id="ARBA00022448"/>
    </source>
</evidence>
<proteinExistence type="predicted"/>
<keyword evidence="4 7" id="KW-0812">Transmembrane</keyword>
<evidence type="ECO:0000256" key="1">
    <source>
        <dbReference type="ARBA" id="ARBA00004651"/>
    </source>
</evidence>
<evidence type="ECO:0000313" key="8">
    <source>
        <dbReference type="EMBL" id="MFC3050429.1"/>
    </source>
</evidence>
<evidence type="ECO:0000256" key="5">
    <source>
        <dbReference type="ARBA" id="ARBA00022989"/>
    </source>
</evidence>
<dbReference type="InterPro" id="IPR011701">
    <property type="entry name" value="MFS"/>
</dbReference>
<evidence type="ECO:0000256" key="6">
    <source>
        <dbReference type="ARBA" id="ARBA00023136"/>
    </source>
</evidence>
<feature type="transmembrane region" description="Helical" evidence="7">
    <location>
        <begin position="295"/>
        <end position="314"/>
    </location>
</feature>
<feature type="transmembrane region" description="Helical" evidence="7">
    <location>
        <begin position="143"/>
        <end position="168"/>
    </location>
</feature>
<reference evidence="9" key="1">
    <citation type="journal article" date="2019" name="Int. J. Syst. Evol. Microbiol.">
        <title>The Global Catalogue of Microorganisms (GCM) 10K type strain sequencing project: providing services to taxonomists for standard genome sequencing and annotation.</title>
        <authorList>
            <consortium name="The Broad Institute Genomics Platform"/>
            <consortium name="The Broad Institute Genome Sequencing Center for Infectious Disease"/>
            <person name="Wu L."/>
            <person name="Ma J."/>
        </authorList>
    </citation>
    <scope>NUCLEOTIDE SEQUENCE [LARGE SCALE GENOMIC DNA]</scope>
    <source>
        <strain evidence="9">KCTC 62164</strain>
    </source>
</reference>
<feature type="transmembrane region" description="Helical" evidence="7">
    <location>
        <begin position="264"/>
        <end position="283"/>
    </location>
</feature>
<name>A0ABV7D0F2_9PROT</name>
<dbReference type="PANTHER" id="PTHR43266">
    <property type="entry name" value="MACROLIDE-EFFLUX PROTEIN"/>
    <property type="match status" value="1"/>
</dbReference>